<dbReference type="EMBL" id="CAKXAJ010025217">
    <property type="protein sequence ID" value="CAH2236698.1"/>
    <property type="molecule type" value="Genomic_DNA"/>
</dbReference>
<dbReference type="Gene3D" id="3.30.710.10">
    <property type="entry name" value="Potassium Channel Kv1.1, Chain A"/>
    <property type="match status" value="1"/>
</dbReference>
<evidence type="ECO:0000256" key="5">
    <source>
        <dbReference type="ARBA" id="ARBA00023242"/>
    </source>
</evidence>
<keyword evidence="3" id="KW-0863">Zinc-finger</keyword>
<dbReference type="InterPro" id="IPR011333">
    <property type="entry name" value="SKP1/BTB/POZ_sf"/>
</dbReference>
<dbReference type="SUPFAM" id="SSF54695">
    <property type="entry name" value="POZ domain"/>
    <property type="match status" value="1"/>
</dbReference>
<keyword evidence="2" id="KW-0479">Metal-binding</keyword>
<proteinExistence type="predicted"/>
<gene>
    <name evidence="7" type="primary">jg20916</name>
    <name evidence="7" type="ORF">PAEG_LOCUS14050</name>
</gene>
<dbReference type="GO" id="GO:0006357">
    <property type="term" value="P:regulation of transcription by RNA polymerase II"/>
    <property type="evidence" value="ECO:0007669"/>
    <property type="project" value="TreeGrafter"/>
</dbReference>
<dbReference type="InterPro" id="IPR000210">
    <property type="entry name" value="BTB/POZ_dom"/>
</dbReference>
<evidence type="ECO:0000313" key="8">
    <source>
        <dbReference type="Proteomes" id="UP000838756"/>
    </source>
</evidence>
<evidence type="ECO:0000256" key="2">
    <source>
        <dbReference type="ARBA" id="ARBA00022723"/>
    </source>
</evidence>
<evidence type="ECO:0000313" key="7">
    <source>
        <dbReference type="EMBL" id="CAH2236698.1"/>
    </source>
</evidence>
<keyword evidence="4" id="KW-0862">Zinc</keyword>
<dbReference type="PROSITE" id="PS50097">
    <property type="entry name" value="BTB"/>
    <property type="match status" value="1"/>
</dbReference>
<comment type="subcellular location">
    <subcellularLocation>
        <location evidence="1">Nucleus</location>
    </subcellularLocation>
</comment>
<dbReference type="PANTHER" id="PTHR23110:SF109">
    <property type="entry name" value="FI07618P-RELATED"/>
    <property type="match status" value="1"/>
</dbReference>
<keyword evidence="5" id="KW-0539">Nucleus</keyword>
<dbReference type="InterPro" id="IPR007588">
    <property type="entry name" value="Znf_FLYWCH"/>
</dbReference>
<dbReference type="GO" id="GO:0005634">
    <property type="term" value="C:nucleus"/>
    <property type="evidence" value="ECO:0007669"/>
    <property type="project" value="UniProtKB-SubCell"/>
</dbReference>
<dbReference type="GO" id="GO:0008270">
    <property type="term" value="F:zinc ion binding"/>
    <property type="evidence" value="ECO:0007669"/>
    <property type="project" value="UniProtKB-KW"/>
</dbReference>
<keyword evidence="8" id="KW-1185">Reference proteome</keyword>
<protein>
    <submittedName>
        <fullName evidence="7">Jg20916 protein</fullName>
    </submittedName>
</protein>
<organism evidence="7 8">
    <name type="scientific">Pararge aegeria aegeria</name>
    <dbReference type="NCBI Taxonomy" id="348720"/>
    <lineage>
        <taxon>Eukaryota</taxon>
        <taxon>Metazoa</taxon>
        <taxon>Ecdysozoa</taxon>
        <taxon>Arthropoda</taxon>
        <taxon>Hexapoda</taxon>
        <taxon>Insecta</taxon>
        <taxon>Pterygota</taxon>
        <taxon>Neoptera</taxon>
        <taxon>Endopterygota</taxon>
        <taxon>Lepidoptera</taxon>
        <taxon>Glossata</taxon>
        <taxon>Ditrysia</taxon>
        <taxon>Papilionoidea</taxon>
        <taxon>Nymphalidae</taxon>
        <taxon>Satyrinae</taxon>
        <taxon>Satyrini</taxon>
        <taxon>Parargina</taxon>
        <taxon>Pararge</taxon>
    </lineage>
</organism>
<evidence type="ECO:0000256" key="3">
    <source>
        <dbReference type="ARBA" id="ARBA00022771"/>
    </source>
</evidence>
<comment type="caution">
    <text evidence="7">The sequence shown here is derived from an EMBL/GenBank/DDBJ whole genome shotgun (WGS) entry which is preliminary data.</text>
</comment>
<evidence type="ECO:0000256" key="1">
    <source>
        <dbReference type="ARBA" id="ARBA00004123"/>
    </source>
</evidence>
<sequence>MAQPQYSLSWADHPKNISNGLSDLQQNGEFVDMTLAADGHLVKVHQVIMALSSPYLKDLIASAHCPHPVIVLNNLSVTKTVTQSKETEMLSTDTSGVNIDEDDISYYEIHKQNDEIIRHGLDIVSMTEPTSVSLLCRASDSDSLYELRMSDDKNVVNPAVLTAVTETKIVPETKPEIPIPEKTNPKTLQYTVSTHGSLQLILNRFLYYLKNTKIDRTRQWRCVDYLTKTKCPAFVITRDNMVLQRIQAHKHPFHDKKILKKMMSKNVYTAIVDAERSEFSIKNRQKECTN</sequence>
<dbReference type="PANTHER" id="PTHR23110">
    <property type="entry name" value="BTB DOMAIN TRANSCRIPTION FACTOR"/>
    <property type="match status" value="1"/>
</dbReference>
<dbReference type="Pfam" id="PF04500">
    <property type="entry name" value="FLYWCH"/>
    <property type="match status" value="1"/>
</dbReference>
<dbReference type="Gene3D" id="2.20.25.240">
    <property type="match status" value="1"/>
</dbReference>
<dbReference type="Proteomes" id="UP000838756">
    <property type="component" value="Unassembled WGS sequence"/>
</dbReference>
<accession>A0A8S4RGD0</accession>
<name>A0A8S4RGD0_9NEOP</name>
<dbReference type="OrthoDB" id="6482909at2759"/>
<feature type="domain" description="BTB" evidence="6">
    <location>
        <begin position="31"/>
        <end position="76"/>
    </location>
</feature>
<dbReference type="AlphaFoldDB" id="A0A8S4RGD0"/>
<evidence type="ECO:0000256" key="4">
    <source>
        <dbReference type="ARBA" id="ARBA00022833"/>
    </source>
</evidence>
<reference evidence="7" key="1">
    <citation type="submission" date="2022-03" db="EMBL/GenBank/DDBJ databases">
        <authorList>
            <person name="Lindestad O."/>
        </authorList>
    </citation>
    <scope>NUCLEOTIDE SEQUENCE</scope>
</reference>
<evidence type="ECO:0000259" key="6">
    <source>
        <dbReference type="PROSITE" id="PS50097"/>
    </source>
</evidence>
<dbReference type="Pfam" id="PF00651">
    <property type="entry name" value="BTB"/>
    <property type="match status" value="1"/>
</dbReference>
<dbReference type="InterPro" id="IPR051095">
    <property type="entry name" value="Dros_DevTransReg"/>
</dbReference>